<dbReference type="AlphaFoldDB" id="A0A7E4UX83"/>
<evidence type="ECO:0000256" key="1">
    <source>
        <dbReference type="SAM" id="MobiDB-lite"/>
    </source>
</evidence>
<reference evidence="3" key="1">
    <citation type="journal article" date="2013" name="Genetics">
        <title>The draft genome and transcriptome of Panagrellus redivivus are shaped by the harsh demands of a free-living lifestyle.</title>
        <authorList>
            <person name="Srinivasan J."/>
            <person name="Dillman A.R."/>
            <person name="Macchietto M.G."/>
            <person name="Heikkinen L."/>
            <person name="Lakso M."/>
            <person name="Fracchia K.M."/>
            <person name="Antoshechkin I."/>
            <person name="Mortazavi A."/>
            <person name="Wong G."/>
            <person name="Sternberg P.W."/>
        </authorList>
    </citation>
    <scope>NUCLEOTIDE SEQUENCE [LARGE SCALE GENOMIC DNA]</scope>
    <source>
        <strain evidence="3">MT8872</strain>
    </source>
</reference>
<evidence type="ECO:0000313" key="3">
    <source>
        <dbReference type="Proteomes" id="UP000492821"/>
    </source>
</evidence>
<evidence type="ECO:0000256" key="2">
    <source>
        <dbReference type="SAM" id="Phobius"/>
    </source>
</evidence>
<proteinExistence type="predicted"/>
<name>A0A7E4UX83_PANRE</name>
<dbReference type="WBParaSite" id="Pan_g13660.t1">
    <property type="protein sequence ID" value="Pan_g13660.t1"/>
    <property type="gene ID" value="Pan_g13660"/>
</dbReference>
<organism evidence="3 4">
    <name type="scientific">Panagrellus redivivus</name>
    <name type="common">Microworm</name>
    <dbReference type="NCBI Taxonomy" id="6233"/>
    <lineage>
        <taxon>Eukaryota</taxon>
        <taxon>Metazoa</taxon>
        <taxon>Ecdysozoa</taxon>
        <taxon>Nematoda</taxon>
        <taxon>Chromadorea</taxon>
        <taxon>Rhabditida</taxon>
        <taxon>Tylenchina</taxon>
        <taxon>Panagrolaimomorpha</taxon>
        <taxon>Panagrolaimoidea</taxon>
        <taxon>Panagrolaimidae</taxon>
        <taxon>Panagrellus</taxon>
    </lineage>
</organism>
<dbReference type="Proteomes" id="UP000492821">
    <property type="component" value="Unassembled WGS sequence"/>
</dbReference>
<keyword evidence="2" id="KW-0472">Membrane</keyword>
<keyword evidence="2" id="KW-1133">Transmembrane helix</keyword>
<evidence type="ECO:0000313" key="4">
    <source>
        <dbReference type="WBParaSite" id="Pan_g13660.t1"/>
    </source>
</evidence>
<reference evidence="4" key="2">
    <citation type="submission" date="2020-10" db="UniProtKB">
        <authorList>
            <consortium name="WormBaseParasite"/>
        </authorList>
    </citation>
    <scope>IDENTIFICATION</scope>
</reference>
<keyword evidence="3" id="KW-1185">Reference proteome</keyword>
<keyword evidence="2" id="KW-0812">Transmembrane</keyword>
<accession>A0A7E4UX83</accession>
<feature type="region of interest" description="Disordered" evidence="1">
    <location>
        <begin position="182"/>
        <end position="217"/>
    </location>
</feature>
<feature type="transmembrane region" description="Helical" evidence="2">
    <location>
        <begin position="151"/>
        <end position="174"/>
    </location>
</feature>
<protein>
    <submittedName>
        <fullName evidence="4">ZP domain-containing protein</fullName>
    </submittedName>
</protein>
<sequence length="217" mass="24193">MEKGTIELIIQDELSFTLTKSCQGKLYLCYEAESKLISNNQEEHDNLDYKCPPNNCVLNLDLQALAESTMITSKQQQGNVILNLKRNLFVCPMKASKNRQSITVLELPNCGVIVNDAVLLTDDSKIKDIEGELTSTENSVSEHPNNHQSNWFFVAIVCIVGCLFTIVGSTFLGYMQHRDVNNKNAPKPSQRRHSIQDASPTASQSSPTVSEKDEKCI</sequence>
<feature type="compositionally biased region" description="Polar residues" evidence="1">
    <location>
        <begin position="196"/>
        <end position="209"/>
    </location>
</feature>